<keyword evidence="1" id="KW-0472">Membrane</keyword>
<sequence>MGFCFKKAIKFVILGFLAVALFGFITMQLWNWLIPELFHGPSINIYQALGLFVLSKILFSGFGRRGCGGPRHNLFWRKRFERKMAKLSPEEREKYMQKFSHCWGGNPFENHCQGENEKGNNV</sequence>
<feature type="transmembrane region" description="Helical" evidence="1">
    <location>
        <begin position="12"/>
        <end position="33"/>
    </location>
</feature>
<keyword evidence="1" id="KW-0812">Transmembrane</keyword>
<evidence type="ECO:0000313" key="3">
    <source>
        <dbReference type="Proteomes" id="UP000030185"/>
    </source>
</evidence>
<evidence type="ECO:0000313" key="2">
    <source>
        <dbReference type="EMBL" id="GAL85691.1"/>
    </source>
</evidence>
<organism evidence="2 3">
    <name type="scientific">Sporocytophaga myxococcoides</name>
    <dbReference type="NCBI Taxonomy" id="153721"/>
    <lineage>
        <taxon>Bacteria</taxon>
        <taxon>Pseudomonadati</taxon>
        <taxon>Bacteroidota</taxon>
        <taxon>Cytophagia</taxon>
        <taxon>Cytophagales</taxon>
        <taxon>Cytophagaceae</taxon>
        <taxon>Sporocytophaga</taxon>
    </lineage>
</organism>
<reference evidence="2 3" key="1">
    <citation type="submission" date="2014-09" db="EMBL/GenBank/DDBJ databases">
        <title>Sporocytophaga myxococcoides PG-01 genome sequencing.</title>
        <authorList>
            <person name="Liu L."/>
            <person name="Gao P.J."/>
            <person name="Chen G.J."/>
            <person name="Wang L.S."/>
        </authorList>
    </citation>
    <scope>NUCLEOTIDE SEQUENCE [LARGE SCALE GENOMIC DNA]</scope>
    <source>
        <strain evidence="2 3">PG-01</strain>
    </source>
</reference>
<dbReference type="STRING" id="153721.MYP_2920"/>
<dbReference type="EMBL" id="BBLT01000005">
    <property type="protein sequence ID" value="GAL85691.1"/>
    <property type="molecule type" value="Genomic_DNA"/>
</dbReference>
<dbReference type="AlphaFoldDB" id="A0A098LFC8"/>
<keyword evidence="1" id="KW-1133">Transmembrane helix</keyword>
<protein>
    <submittedName>
        <fullName evidence="2">Uncharacterized protein</fullName>
    </submittedName>
</protein>
<dbReference type="RefSeq" id="WP_045464497.1">
    <property type="nucleotide sequence ID" value="NZ_BBLT01000005.1"/>
</dbReference>
<feature type="transmembrane region" description="Helical" evidence="1">
    <location>
        <begin position="45"/>
        <end position="63"/>
    </location>
</feature>
<proteinExistence type="predicted"/>
<dbReference type="Proteomes" id="UP000030185">
    <property type="component" value="Unassembled WGS sequence"/>
</dbReference>
<evidence type="ECO:0000256" key="1">
    <source>
        <dbReference type="SAM" id="Phobius"/>
    </source>
</evidence>
<keyword evidence="3" id="KW-1185">Reference proteome</keyword>
<accession>A0A098LFC8</accession>
<comment type="caution">
    <text evidence="2">The sequence shown here is derived from an EMBL/GenBank/DDBJ whole genome shotgun (WGS) entry which is preliminary data.</text>
</comment>
<name>A0A098LFC8_9BACT</name>
<gene>
    <name evidence="2" type="ORF">MYP_2920</name>
</gene>